<organism evidence="3 4">
    <name type="scientific">Pseudoglutamicibacter cumminsii</name>
    <dbReference type="NCBI Taxonomy" id="156979"/>
    <lineage>
        <taxon>Bacteria</taxon>
        <taxon>Bacillati</taxon>
        <taxon>Actinomycetota</taxon>
        <taxon>Actinomycetes</taxon>
        <taxon>Micrococcales</taxon>
        <taxon>Micrococcaceae</taxon>
        <taxon>Pseudoglutamicibacter</taxon>
    </lineage>
</organism>
<evidence type="ECO:0000313" key="3">
    <source>
        <dbReference type="EMBL" id="MDK6274216.1"/>
    </source>
</evidence>
<comment type="similarity">
    <text evidence="1 2">Belongs to the Iojap/RsfS family.</text>
</comment>
<dbReference type="PANTHER" id="PTHR21043:SF0">
    <property type="entry name" value="MITOCHONDRIAL ASSEMBLY OF RIBOSOMAL LARGE SUBUNIT PROTEIN 1"/>
    <property type="match status" value="1"/>
</dbReference>
<dbReference type="AlphaFoldDB" id="A0AAP4C5G9"/>
<dbReference type="NCBIfam" id="TIGR00090">
    <property type="entry name" value="rsfS_iojap_ybeB"/>
    <property type="match status" value="1"/>
</dbReference>
<sequence>MNIPGIVTDRLNAAAHAANLKGGEEISAIYVGERLGLADAFLLISGGSERQVEAIAEAVEDELRVNHEDQPLRREGRGSGRWVLLDYGDIVIHVQHVEDRDFYGLDRVWADAPAIELAELQAQEAV</sequence>
<comment type="function">
    <text evidence="2">Functions as a ribosomal silencing factor. Interacts with ribosomal protein uL14 (rplN), blocking formation of intersubunit bridge B8. Prevents association of the 30S and 50S ribosomal subunits and the formation of functional ribosomes, thus repressing translation.</text>
</comment>
<accession>A0AAP4C5G9</accession>
<evidence type="ECO:0000313" key="4">
    <source>
        <dbReference type="Proteomes" id="UP001240483"/>
    </source>
</evidence>
<reference evidence="3" key="1">
    <citation type="submission" date="2023-05" db="EMBL/GenBank/DDBJ databases">
        <title>Cataloging the Phylogenetic Diversity of Human Bladder Bacteria.</title>
        <authorList>
            <person name="Du J."/>
        </authorList>
    </citation>
    <scope>NUCLEOTIDE SEQUENCE</scope>
    <source>
        <strain evidence="3">UMB9978</strain>
    </source>
</reference>
<proteinExistence type="inferred from homology"/>
<dbReference type="GO" id="GO:0017148">
    <property type="term" value="P:negative regulation of translation"/>
    <property type="evidence" value="ECO:0007669"/>
    <property type="project" value="UniProtKB-UniRule"/>
</dbReference>
<dbReference type="InterPro" id="IPR004394">
    <property type="entry name" value="Iojap/RsfS/C7orf30"/>
</dbReference>
<protein>
    <recommendedName>
        <fullName evidence="2">Ribosomal silencing factor RsfS</fullName>
    </recommendedName>
</protein>
<dbReference type="Pfam" id="PF02410">
    <property type="entry name" value="RsfS"/>
    <property type="match status" value="1"/>
</dbReference>
<dbReference type="SUPFAM" id="SSF81301">
    <property type="entry name" value="Nucleotidyltransferase"/>
    <property type="match status" value="1"/>
</dbReference>
<keyword evidence="2" id="KW-0678">Repressor</keyword>
<keyword evidence="2" id="KW-0963">Cytoplasm</keyword>
<dbReference type="GO" id="GO:0043023">
    <property type="term" value="F:ribosomal large subunit binding"/>
    <property type="evidence" value="ECO:0007669"/>
    <property type="project" value="TreeGrafter"/>
</dbReference>
<dbReference type="GO" id="GO:0005737">
    <property type="term" value="C:cytoplasm"/>
    <property type="evidence" value="ECO:0007669"/>
    <property type="project" value="UniProtKB-SubCell"/>
</dbReference>
<dbReference type="InterPro" id="IPR043519">
    <property type="entry name" value="NT_sf"/>
</dbReference>
<keyword evidence="2" id="KW-0810">Translation regulation</keyword>
<dbReference type="RefSeq" id="WP_260076962.1">
    <property type="nucleotide sequence ID" value="NZ_CALUAG010000037.1"/>
</dbReference>
<dbReference type="EMBL" id="JASODW010000001">
    <property type="protein sequence ID" value="MDK6274216.1"/>
    <property type="molecule type" value="Genomic_DNA"/>
</dbReference>
<dbReference type="GO" id="GO:0090071">
    <property type="term" value="P:negative regulation of ribosome biogenesis"/>
    <property type="evidence" value="ECO:0007669"/>
    <property type="project" value="UniProtKB-UniRule"/>
</dbReference>
<name>A0AAP4C5G9_9MICC</name>
<evidence type="ECO:0000256" key="2">
    <source>
        <dbReference type="HAMAP-Rule" id="MF_01477"/>
    </source>
</evidence>
<dbReference type="GO" id="GO:0042256">
    <property type="term" value="P:cytosolic ribosome assembly"/>
    <property type="evidence" value="ECO:0007669"/>
    <property type="project" value="UniProtKB-UniRule"/>
</dbReference>
<dbReference type="HAMAP" id="MF_01477">
    <property type="entry name" value="Iojap_RsfS"/>
    <property type="match status" value="1"/>
</dbReference>
<dbReference type="Proteomes" id="UP001240483">
    <property type="component" value="Unassembled WGS sequence"/>
</dbReference>
<dbReference type="PANTHER" id="PTHR21043">
    <property type="entry name" value="IOJAP SUPERFAMILY ORTHOLOG"/>
    <property type="match status" value="1"/>
</dbReference>
<comment type="caution">
    <text evidence="3">The sequence shown here is derived from an EMBL/GenBank/DDBJ whole genome shotgun (WGS) entry which is preliminary data.</text>
</comment>
<comment type="subcellular location">
    <subcellularLocation>
        <location evidence="2">Cytoplasm</location>
    </subcellularLocation>
</comment>
<dbReference type="Gene3D" id="3.30.460.10">
    <property type="entry name" value="Beta Polymerase, domain 2"/>
    <property type="match status" value="1"/>
</dbReference>
<comment type="subunit">
    <text evidence="2">Interacts with ribosomal protein uL14 (rplN).</text>
</comment>
<evidence type="ECO:0000256" key="1">
    <source>
        <dbReference type="ARBA" id="ARBA00010574"/>
    </source>
</evidence>
<gene>
    <name evidence="2 3" type="primary">rsfS</name>
    <name evidence="3" type="ORF">QP116_00340</name>
</gene>